<reference evidence="2 3" key="1">
    <citation type="submission" date="2021-03" db="EMBL/GenBank/DDBJ databases">
        <title>Sequencing the genomes of 1000 actinobacteria strains.</title>
        <authorList>
            <person name="Klenk H.-P."/>
        </authorList>
    </citation>
    <scope>NUCLEOTIDE SEQUENCE [LARGE SCALE GENOMIC DNA]</scope>
    <source>
        <strain evidence="2 3">DSM 14564</strain>
    </source>
</reference>
<proteinExistence type="predicted"/>
<feature type="compositionally biased region" description="Low complexity" evidence="1">
    <location>
        <begin position="1"/>
        <end position="10"/>
    </location>
</feature>
<evidence type="ECO:0000256" key="1">
    <source>
        <dbReference type="SAM" id="MobiDB-lite"/>
    </source>
</evidence>
<keyword evidence="3" id="KW-1185">Reference proteome</keyword>
<organism evidence="2 3">
    <name type="scientific">Brachybacterium fresconis</name>
    <dbReference type="NCBI Taxonomy" id="173363"/>
    <lineage>
        <taxon>Bacteria</taxon>
        <taxon>Bacillati</taxon>
        <taxon>Actinomycetota</taxon>
        <taxon>Actinomycetes</taxon>
        <taxon>Micrococcales</taxon>
        <taxon>Dermabacteraceae</taxon>
        <taxon>Brachybacterium</taxon>
    </lineage>
</organism>
<sequence>MTSSTASASIPPAPPAAHPSTRSLAPDIARGLMLALIAVANVSWYLWGHEGSVGMTPHVPAQGPVDTVIQVVMTLAVDHRALLNIRVTGVRR</sequence>
<evidence type="ECO:0000313" key="2">
    <source>
        <dbReference type="EMBL" id="MBP2408708.1"/>
    </source>
</evidence>
<dbReference type="Proteomes" id="UP000698222">
    <property type="component" value="Unassembled WGS sequence"/>
</dbReference>
<accession>A0ABS4YIT0</accession>
<comment type="caution">
    <text evidence="2">The sequence shown here is derived from an EMBL/GenBank/DDBJ whole genome shotgun (WGS) entry which is preliminary data.</text>
</comment>
<dbReference type="EMBL" id="JAGIOC010000001">
    <property type="protein sequence ID" value="MBP2408708.1"/>
    <property type="molecule type" value="Genomic_DNA"/>
</dbReference>
<evidence type="ECO:0000313" key="3">
    <source>
        <dbReference type="Proteomes" id="UP000698222"/>
    </source>
</evidence>
<protein>
    <submittedName>
        <fullName evidence="2">Membrane protein YeiB</fullName>
    </submittedName>
</protein>
<name>A0ABS4YIT0_9MICO</name>
<dbReference type="RefSeq" id="WP_245348896.1">
    <property type="nucleotide sequence ID" value="NZ_BAAAJV010000001.1"/>
</dbReference>
<feature type="region of interest" description="Disordered" evidence="1">
    <location>
        <begin position="1"/>
        <end position="22"/>
    </location>
</feature>
<gene>
    <name evidence="2" type="ORF">JOF44_001611</name>
</gene>